<sequence length="386" mass="44560">MTPLRLKRLASKEARLRFHLLRASRSHPDQNCYAMKETAKDQNKDREACDNCADNWNQDGEACENQAAHRNQDGEACVKRDESLDRYTRRKKGHDYHAPCIYHLILKKREDAQVFGHLTGSPYIQSGMEGCVKIEKTVIGTVISRFIYNLPKRYPILRLHQYMVMPDHVHILLQVLERSEKALGYYVAALKGEIKKELERRLGNGDVFQKNYTDRIIHPRRSLDTVYKYIKDNPYRLAVRKACPGFFRKVRDFEIEGERYNAYGNLFHLRNPFKSAVIVHRKDTDEEFARKQEDWLGSVIEGGVLVSPFISKREKEIRCTAESLGGRIILVSSEPMGERFKPAEHDFNLCAEGRLLIIAPQKPLGEGLTRAICYRLNALAEAIAKL</sequence>
<organism evidence="1 2">
    <name type="scientific">Lepagella muris</name>
    <dbReference type="NCBI Taxonomy" id="3032870"/>
    <lineage>
        <taxon>Bacteria</taxon>
        <taxon>Pseudomonadati</taxon>
        <taxon>Bacteroidota</taxon>
        <taxon>Bacteroidia</taxon>
        <taxon>Bacteroidales</taxon>
        <taxon>Muribaculaceae</taxon>
        <taxon>Lepagella</taxon>
    </lineage>
</organism>
<protein>
    <submittedName>
        <fullName evidence="1">Uncharacterized protein</fullName>
    </submittedName>
</protein>
<reference evidence="1" key="1">
    <citation type="submission" date="2019-04" db="EMBL/GenBank/DDBJ databases">
        <title>Microbes associate with the intestines of laboratory mice.</title>
        <authorList>
            <person name="Navarre W."/>
            <person name="Wong E."/>
            <person name="Huang K."/>
            <person name="Tropini C."/>
            <person name="Ng K."/>
            <person name="Yu B."/>
        </authorList>
    </citation>
    <scope>NUCLEOTIDE SEQUENCE</scope>
    <source>
        <strain evidence="1">NM04_E33</strain>
    </source>
</reference>
<evidence type="ECO:0000313" key="2">
    <source>
        <dbReference type="Proteomes" id="UP000306319"/>
    </source>
</evidence>
<dbReference type="EMBL" id="SRYB01000006">
    <property type="protein sequence ID" value="TGY79545.1"/>
    <property type="molecule type" value="Genomic_DNA"/>
</dbReference>
<keyword evidence="2" id="KW-1185">Reference proteome</keyword>
<name>A0AC61RMM8_9BACT</name>
<accession>A0AC61RMM8</accession>
<comment type="caution">
    <text evidence="1">The sequence shown here is derived from an EMBL/GenBank/DDBJ whole genome shotgun (WGS) entry which is preliminary data.</text>
</comment>
<gene>
    <name evidence="1" type="ORF">E5331_05900</name>
</gene>
<proteinExistence type="predicted"/>
<dbReference type="Proteomes" id="UP000306319">
    <property type="component" value="Unassembled WGS sequence"/>
</dbReference>
<evidence type="ECO:0000313" key="1">
    <source>
        <dbReference type="EMBL" id="TGY79545.1"/>
    </source>
</evidence>